<sequence>MEPEGGSKRYQNGQAAEGVTEAEGEVTELEAGNMEAEDGVTEAKGGVPKPEVGNMEGEEGVTEAEGGVIEAEAENMEAEGGVMEPHLEEAADCEGGVTEAREVAERWSVWLDITLSINYEAS</sequence>
<dbReference type="AlphaFoldDB" id="A0ABD1Y1B5"/>
<name>A0ABD1Y1B5_9MARC</name>
<evidence type="ECO:0000256" key="1">
    <source>
        <dbReference type="SAM" id="MobiDB-lite"/>
    </source>
</evidence>
<reference evidence="2 3" key="1">
    <citation type="submission" date="2024-09" db="EMBL/GenBank/DDBJ databases">
        <title>Chromosome-scale assembly of Riccia fluitans.</title>
        <authorList>
            <person name="Paukszto L."/>
            <person name="Sawicki J."/>
            <person name="Karawczyk K."/>
            <person name="Piernik-Szablinska J."/>
            <person name="Szczecinska M."/>
            <person name="Mazdziarz M."/>
        </authorList>
    </citation>
    <scope>NUCLEOTIDE SEQUENCE [LARGE SCALE GENOMIC DNA]</scope>
    <source>
        <strain evidence="2">Rf_01</strain>
        <tissue evidence="2">Aerial parts of the thallus</tissue>
    </source>
</reference>
<keyword evidence="3" id="KW-1185">Reference proteome</keyword>
<accession>A0ABD1Y1B5</accession>
<gene>
    <name evidence="2" type="ORF">R1flu_000733</name>
</gene>
<comment type="caution">
    <text evidence="2">The sequence shown here is derived from an EMBL/GenBank/DDBJ whole genome shotgun (WGS) entry which is preliminary data.</text>
</comment>
<dbReference type="EMBL" id="JBHFFA010000006">
    <property type="protein sequence ID" value="KAL2620528.1"/>
    <property type="molecule type" value="Genomic_DNA"/>
</dbReference>
<evidence type="ECO:0000313" key="2">
    <source>
        <dbReference type="EMBL" id="KAL2620528.1"/>
    </source>
</evidence>
<evidence type="ECO:0000313" key="3">
    <source>
        <dbReference type="Proteomes" id="UP001605036"/>
    </source>
</evidence>
<protein>
    <submittedName>
        <fullName evidence="2">Uncharacterized protein</fullName>
    </submittedName>
</protein>
<proteinExistence type="predicted"/>
<dbReference type="Proteomes" id="UP001605036">
    <property type="component" value="Unassembled WGS sequence"/>
</dbReference>
<feature type="region of interest" description="Disordered" evidence="1">
    <location>
        <begin position="1"/>
        <end position="63"/>
    </location>
</feature>
<organism evidence="2 3">
    <name type="scientific">Riccia fluitans</name>
    <dbReference type="NCBI Taxonomy" id="41844"/>
    <lineage>
        <taxon>Eukaryota</taxon>
        <taxon>Viridiplantae</taxon>
        <taxon>Streptophyta</taxon>
        <taxon>Embryophyta</taxon>
        <taxon>Marchantiophyta</taxon>
        <taxon>Marchantiopsida</taxon>
        <taxon>Marchantiidae</taxon>
        <taxon>Marchantiales</taxon>
        <taxon>Ricciaceae</taxon>
        <taxon>Riccia</taxon>
    </lineage>
</organism>